<dbReference type="Proteomes" id="UP000265520">
    <property type="component" value="Unassembled WGS sequence"/>
</dbReference>
<dbReference type="Pfam" id="PF00106">
    <property type="entry name" value="adh_short"/>
    <property type="match status" value="1"/>
</dbReference>
<protein>
    <submittedName>
        <fullName evidence="1">Short-chain dehydrogenase TIC 32 chloroplastic-like</fullName>
    </submittedName>
</protein>
<dbReference type="SUPFAM" id="SSF51735">
    <property type="entry name" value="NAD(P)-binding Rossmann-fold domains"/>
    <property type="match status" value="1"/>
</dbReference>
<evidence type="ECO:0000313" key="2">
    <source>
        <dbReference type="Proteomes" id="UP000265520"/>
    </source>
</evidence>
<dbReference type="InterPro" id="IPR002347">
    <property type="entry name" value="SDR_fam"/>
</dbReference>
<accession>A0A392PFP6</accession>
<dbReference type="PANTHER" id="PTHR48476">
    <property type="entry name" value="SHORT-CHAIN DEHYDROGENASE TIC 32, CHLOROPLASTIC-LIKE"/>
    <property type="match status" value="1"/>
</dbReference>
<sequence>GASGIGLETARVLALRKAHVIIAARNMESAKEAKQLILEDNESARVDTMKLDLCSIKSVRSFVENFLALDLPLNILMYVDYPQSSKLTHIAI</sequence>
<dbReference type="InterPro" id="IPR036291">
    <property type="entry name" value="NAD(P)-bd_dom_sf"/>
</dbReference>
<dbReference type="Gene3D" id="3.40.50.720">
    <property type="entry name" value="NAD(P)-binding Rossmann-like Domain"/>
    <property type="match status" value="1"/>
</dbReference>
<reference evidence="1 2" key="1">
    <citation type="journal article" date="2018" name="Front. Plant Sci.">
        <title>Red Clover (Trifolium pratense) and Zigzag Clover (T. medium) - A Picture of Genomic Similarities and Differences.</title>
        <authorList>
            <person name="Dluhosova J."/>
            <person name="Istvanek J."/>
            <person name="Nedelnik J."/>
            <person name="Repkova J."/>
        </authorList>
    </citation>
    <scope>NUCLEOTIDE SEQUENCE [LARGE SCALE GENOMIC DNA]</scope>
    <source>
        <strain evidence="2">cv. 10/8</strain>
        <tissue evidence="1">Leaf</tissue>
    </source>
</reference>
<organism evidence="1 2">
    <name type="scientific">Trifolium medium</name>
    <dbReference type="NCBI Taxonomy" id="97028"/>
    <lineage>
        <taxon>Eukaryota</taxon>
        <taxon>Viridiplantae</taxon>
        <taxon>Streptophyta</taxon>
        <taxon>Embryophyta</taxon>
        <taxon>Tracheophyta</taxon>
        <taxon>Spermatophyta</taxon>
        <taxon>Magnoliopsida</taxon>
        <taxon>eudicotyledons</taxon>
        <taxon>Gunneridae</taxon>
        <taxon>Pentapetalae</taxon>
        <taxon>rosids</taxon>
        <taxon>fabids</taxon>
        <taxon>Fabales</taxon>
        <taxon>Fabaceae</taxon>
        <taxon>Papilionoideae</taxon>
        <taxon>50 kb inversion clade</taxon>
        <taxon>NPAAA clade</taxon>
        <taxon>Hologalegina</taxon>
        <taxon>IRL clade</taxon>
        <taxon>Trifolieae</taxon>
        <taxon>Trifolium</taxon>
    </lineage>
</organism>
<dbReference type="AlphaFoldDB" id="A0A392PFP6"/>
<dbReference type="PANTHER" id="PTHR48476:SF1">
    <property type="entry name" value="SHORT-CHAIN DEHYDROGENASE TIC 32, CHLOROPLASTIC-LIKE"/>
    <property type="match status" value="1"/>
</dbReference>
<keyword evidence="2" id="KW-1185">Reference proteome</keyword>
<name>A0A392PFP6_9FABA</name>
<proteinExistence type="predicted"/>
<comment type="caution">
    <text evidence="1">The sequence shown here is derived from an EMBL/GenBank/DDBJ whole genome shotgun (WGS) entry which is preliminary data.</text>
</comment>
<dbReference type="InterPro" id="IPR055280">
    <property type="entry name" value="TIC32"/>
</dbReference>
<evidence type="ECO:0000313" key="1">
    <source>
        <dbReference type="EMBL" id="MCI10604.1"/>
    </source>
</evidence>
<dbReference type="EMBL" id="LXQA010076942">
    <property type="protein sequence ID" value="MCI10604.1"/>
    <property type="molecule type" value="Genomic_DNA"/>
</dbReference>
<feature type="non-terminal residue" evidence="1">
    <location>
        <position position="1"/>
    </location>
</feature>